<keyword evidence="2" id="KW-1185">Reference proteome</keyword>
<evidence type="ECO:0000313" key="2">
    <source>
        <dbReference type="Proteomes" id="UP000265515"/>
    </source>
</evidence>
<dbReference type="EMBL" id="BFEA01000274">
    <property type="protein sequence ID" value="GBG77661.1"/>
    <property type="molecule type" value="Genomic_DNA"/>
</dbReference>
<dbReference type="AlphaFoldDB" id="A0A388L5S8"/>
<accession>A0A388L5S8</accession>
<proteinExistence type="predicted"/>
<sequence>MPWVQIPTLSIRTAPPTVSCGILGVLQLRYLPACALWLVLVGVNSSGVLPIFCQGRGSTQSGVKKERFSRIAQRRPSGTLSRVDADALVEPILAKQCEGL</sequence>
<comment type="caution">
    <text evidence="1">The sequence shown here is derived from an EMBL/GenBank/DDBJ whole genome shotgun (WGS) entry which is preliminary data.</text>
</comment>
<organism evidence="1 2">
    <name type="scientific">Chara braunii</name>
    <name type="common">Braun's stonewort</name>
    <dbReference type="NCBI Taxonomy" id="69332"/>
    <lineage>
        <taxon>Eukaryota</taxon>
        <taxon>Viridiplantae</taxon>
        <taxon>Streptophyta</taxon>
        <taxon>Charophyceae</taxon>
        <taxon>Charales</taxon>
        <taxon>Characeae</taxon>
        <taxon>Chara</taxon>
    </lineage>
</organism>
<name>A0A388L5S8_CHABU</name>
<dbReference type="Gramene" id="GBG77661">
    <property type="protein sequence ID" value="GBG77661"/>
    <property type="gene ID" value="CBR_g24108"/>
</dbReference>
<reference evidence="1 2" key="1">
    <citation type="journal article" date="2018" name="Cell">
        <title>The Chara Genome: Secondary Complexity and Implications for Plant Terrestrialization.</title>
        <authorList>
            <person name="Nishiyama T."/>
            <person name="Sakayama H."/>
            <person name="Vries J.D."/>
            <person name="Buschmann H."/>
            <person name="Saint-Marcoux D."/>
            <person name="Ullrich K.K."/>
            <person name="Haas F.B."/>
            <person name="Vanderstraeten L."/>
            <person name="Becker D."/>
            <person name="Lang D."/>
            <person name="Vosolsobe S."/>
            <person name="Rombauts S."/>
            <person name="Wilhelmsson P.K.I."/>
            <person name="Janitza P."/>
            <person name="Kern R."/>
            <person name="Heyl A."/>
            <person name="Rumpler F."/>
            <person name="Villalobos L.I.A.C."/>
            <person name="Clay J.M."/>
            <person name="Skokan R."/>
            <person name="Toyoda A."/>
            <person name="Suzuki Y."/>
            <person name="Kagoshima H."/>
            <person name="Schijlen E."/>
            <person name="Tajeshwar N."/>
            <person name="Catarino B."/>
            <person name="Hetherington A.J."/>
            <person name="Saltykova A."/>
            <person name="Bonnot C."/>
            <person name="Breuninger H."/>
            <person name="Symeonidi A."/>
            <person name="Radhakrishnan G.V."/>
            <person name="Van Nieuwerburgh F."/>
            <person name="Deforce D."/>
            <person name="Chang C."/>
            <person name="Karol K.G."/>
            <person name="Hedrich R."/>
            <person name="Ulvskov P."/>
            <person name="Glockner G."/>
            <person name="Delwiche C.F."/>
            <person name="Petrasek J."/>
            <person name="Van de Peer Y."/>
            <person name="Friml J."/>
            <person name="Beilby M."/>
            <person name="Dolan L."/>
            <person name="Kohara Y."/>
            <person name="Sugano S."/>
            <person name="Fujiyama A."/>
            <person name="Delaux P.-M."/>
            <person name="Quint M."/>
            <person name="TheiBen G."/>
            <person name="Hagemann M."/>
            <person name="Harholt J."/>
            <person name="Dunand C."/>
            <person name="Zachgo S."/>
            <person name="Langdale J."/>
            <person name="Maumus F."/>
            <person name="Straeten D.V.D."/>
            <person name="Gould S.B."/>
            <person name="Rensing S.A."/>
        </authorList>
    </citation>
    <scope>NUCLEOTIDE SEQUENCE [LARGE SCALE GENOMIC DNA]</scope>
    <source>
        <strain evidence="1 2">S276</strain>
    </source>
</reference>
<gene>
    <name evidence="1" type="ORF">CBR_g24108</name>
</gene>
<evidence type="ECO:0000313" key="1">
    <source>
        <dbReference type="EMBL" id="GBG77661.1"/>
    </source>
</evidence>
<protein>
    <submittedName>
        <fullName evidence="1">Uncharacterized protein</fullName>
    </submittedName>
</protein>
<dbReference type="Proteomes" id="UP000265515">
    <property type="component" value="Unassembled WGS sequence"/>
</dbReference>